<comment type="catalytic activity">
    <reaction evidence="13">
        <text>a primary alcohol + NAD(+) = an aldehyde + NADH + H(+)</text>
        <dbReference type="Rhea" id="RHEA:10736"/>
        <dbReference type="ChEBI" id="CHEBI:15378"/>
        <dbReference type="ChEBI" id="CHEBI:15734"/>
        <dbReference type="ChEBI" id="CHEBI:17478"/>
        <dbReference type="ChEBI" id="CHEBI:57540"/>
        <dbReference type="ChEBI" id="CHEBI:57945"/>
        <dbReference type="EC" id="1.1.1.1"/>
    </reaction>
</comment>
<evidence type="ECO:0000259" key="15">
    <source>
        <dbReference type="SMART" id="SM00829"/>
    </source>
</evidence>
<evidence type="ECO:0000256" key="2">
    <source>
        <dbReference type="ARBA" id="ARBA00010902"/>
    </source>
</evidence>
<dbReference type="SUPFAM" id="SSF51735">
    <property type="entry name" value="NAD(P)-binding Rossmann-fold domains"/>
    <property type="match status" value="1"/>
</dbReference>
<dbReference type="NCBIfam" id="TIGR02818">
    <property type="entry name" value="adh_III_F_hyde"/>
    <property type="match status" value="1"/>
</dbReference>
<evidence type="ECO:0000256" key="6">
    <source>
        <dbReference type="ARBA" id="ARBA00023002"/>
    </source>
</evidence>
<dbReference type="PANTHER" id="PTHR43880">
    <property type="entry name" value="ALCOHOL DEHYDROGENASE"/>
    <property type="match status" value="1"/>
</dbReference>
<feature type="domain" description="Enoyl reductase (ER)" evidence="15">
    <location>
        <begin position="17"/>
        <end position="372"/>
    </location>
</feature>
<evidence type="ECO:0000256" key="9">
    <source>
        <dbReference type="ARBA" id="ARBA00047793"/>
    </source>
</evidence>
<comment type="function">
    <text evidence="8">Has high formaldehyde dehydrogenase activity in the presence of glutathione and catalyzes the oxidation of normal alcohols in a reaction that is not GSH-dependent. In addition, hemithiolacetals other than those formed from GSH, including omega-thiol fatty acids, also are substrates. Also acts as a S-nitroso-glutathione reductase by catalyzing the NADH-dependent reduction of S-nitrosoglutathione.</text>
</comment>
<evidence type="ECO:0000256" key="5">
    <source>
        <dbReference type="ARBA" id="ARBA00022833"/>
    </source>
</evidence>
<evidence type="ECO:0000256" key="10">
    <source>
        <dbReference type="ARBA" id="ARBA00048110"/>
    </source>
</evidence>
<dbReference type="InterPro" id="IPR002328">
    <property type="entry name" value="ADH_Zn_CS"/>
</dbReference>
<keyword evidence="6 14" id="KW-0560">Oxidoreductase</keyword>
<comment type="catalytic activity">
    <reaction evidence="10 14">
        <text>S-(hydroxymethyl)glutathione + NAD(+) = S-formylglutathione + NADH + H(+)</text>
        <dbReference type="Rhea" id="RHEA:19985"/>
        <dbReference type="ChEBI" id="CHEBI:15378"/>
        <dbReference type="ChEBI" id="CHEBI:57540"/>
        <dbReference type="ChEBI" id="CHEBI:57688"/>
        <dbReference type="ChEBI" id="CHEBI:57945"/>
        <dbReference type="ChEBI" id="CHEBI:58758"/>
        <dbReference type="EC" id="1.1.1.284"/>
    </reaction>
</comment>
<dbReference type="SMART" id="SM00829">
    <property type="entry name" value="PKS_ER"/>
    <property type="match status" value="1"/>
</dbReference>
<protein>
    <recommendedName>
        <fullName evidence="3 14">S-(hydroxymethyl)glutathione dehydrogenase</fullName>
        <ecNumber evidence="14">1.1.1.284</ecNumber>
    </recommendedName>
</protein>
<dbReference type="InterPro" id="IPR036291">
    <property type="entry name" value="NAD(P)-bd_dom_sf"/>
</dbReference>
<dbReference type="InterPro" id="IPR014183">
    <property type="entry name" value="ADH_3"/>
</dbReference>
<evidence type="ECO:0000256" key="12">
    <source>
        <dbReference type="ARBA" id="ARBA00049164"/>
    </source>
</evidence>
<evidence type="ECO:0000256" key="4">
    <source>
        <dbReference type="ARBA" id="ARBA00022723"/>
    </source>
</evidence>
<evidence type="ECO:0000313" key="16">
    <source>
        <dbReference type="EMBL" id="MEX1670095.1"/>
    </source>
</evidence>
<dbReference type="InterPro" id="IPR013154">
    <property type="entry name" value="ADH-like_N"/>
</dbReference>
<dbReference type="SUPFAM" id="SSF50129">
    <property type="entry name" value="GroES-like"/>
    <property type="match status" value="2"/>
</dbReference>
<comment type="cofactor">
    <cofactor evidence="1 14">
        <name>Zn(2+)</name>
        <dbReference type="ChEBI" id="CHEBI:29105"/>
    </cofactor>
</comment>
<evidence type="ECO:0000256" key="8">
    <source>
        <dbReference type="ARBA" id="ARBA00045226"/>
    </source>
</evidence>
<dbReference type="InterPro" id="IPR013149">
    <property type="entry name" value="ADH-like_C"/>
</dbReference>
<dbReference type="Gene3D" id="3.90.180.10">
    <property type="entry name" value="Medium-chain alcohol dehydrogenases, catalytic domain"/>
    <property type="match status" value="1"/>
</dbReference>
<dbReference type="PANTHER" id="PTHR43880:SF12">
    <property type="entry name" value="ALCOHOL DEHYDROGENASE CLASS-3"/>
    <property type="match status" value="1"/>
</dbReference>
<sequence length="374" mass="40243">MSEQFIKSKAAIAWGPGQPLKIEEVDVMLPKAGEVLIKIVATGVCHTDAFTLSGDDPEGIFPSILGHEGGGIVEQVGEGVTSVKVGDHVIPLYTPECRECKFCKSGKTNLCQKIRETQGKGLMPDGTTRFYKDGQPIFHYMGCSTFSEYTVLPEISLAKVNPAAPLEEVCLLGCGVTTGMGAVMNTAKVKEGDTVAIFGLGGIGLSAVIGAVMAKASRIIAIDVNESKFELARKLGATDCINPKNFDKPIQEVIVELTDGGVDFSFECIGNVNTMRSALECCHKGWGESIIIGVAGAGQEISTRPFQLVTGRVWRGTAFGGVRGRTELPDYVERYLAGEFKLSDFITHTMPLEDINEAFELMHEGKSIRSVIHY</sequence>
<keyword evidence="5 14" id="KW-0862">Zinc</keyword>
<keyword evidence="17" id="KW-1185">Reference proteome</keyword>
<comment type="caution">
    <text evidence="16">The sequence shown here is derived from an EMBL/GenBank/DDBJ whole genome shotgun (WGS) entry which is preliminary data.</text>
</comment>
<comment type="similarity">
    <text evidence="2 14">Belongs to the zinc-containing alcohol dehydrogenase family. Class-III subfamily.</text>
</comment>
<dbReference type="Gene3D" id="3.40.50.720">
    <property type="entry name" value="NAD(P)-binding Rossmann-like Domain"/>
    <property type="match status" value="1"/>
</dbReference>
<evidence type="ECO:0000313" key="17">
    <source>
        <dbReference type="Proteomes" id="UP001557485"/>
    </source>
</evidence>
<comment type="catalytic activity">
    <reaction evidence="12">
        <text>a secondary alcohol + NAD(+) = a ketone + NADH + H(+)</text>
        <dbReference type="Rhea" id="RHEA:10740"/>
        <dbReference type="ChEBI" id="CHEBI:15378"/>
        <dbReference type="ChEBI" id="CHEBI:17087"/>
        <dbReference type="ChEBI" id="CHEBI:35681"/>
        <dbReference type="ChEBI" id="CHEBI:57540"/>
        <dbReference type="ChEBI" id="CHEBI:57945"/>
        <dbReference type="EC" id="1.1.1.1"/>
    </reaction>
</comment>
<keyword evidence="4 14" id="KW-0479">Metal-binding</keyword>
<reference evidence="16 17" key="1">
    <citation type="journal article" date="2011" name="Int. J. Syst. Evol. Microbiol.">
        <title>Zhongshania antarctica gen. nov., sp. nov. and Zhongshania guokunii sp. nov., gammaproteobacteria respectively isolated from coastal attached (fast) ice and surface seawater of the Antarctic.</title>
        <authorList>
            <person name="Li H.J."/>
            <person name="Zhang X.Y."/>
            <person name="Chen C.X."/>
            <person name="Zhang Y.J."/>
            <person name="Gao Z.M."/>
            <person name="Yu Y."/>
            <person name="Chen X.L."/>
            <person name="Chen B."/>
            <person name="Zhang Y.Z."/>
        </authorList>
    </citation>
    <scope>NUCLEOTIDE SEQUENCE [LARGE SCALE GENOMIC DNA]</scope>
    <source>
        <strain evidence="16 17">ZS6-22T</strain>
    </source>
</reference>
<comment type="catalytic activity">
    <reaction evidence="11">
        <text>S-nitrosoglutathione + NADH + H(+) = S-(hydroxysulfenamide)glutathione + NAD(+)</text>
        <dbReference type="Rhea" id="RHEA:78371"/>
        <dbReference type="ChEBI" id="CHEBI:15378"/>
        <dbReference type="ChEBI" id="CHEBI:57540"/>
        <dbReference type="ChEBI" id="CHEBI:57945"/>
        <dbReference type="ChEBI" id="CHEBI:145544"/>
        <dbReference type="ChEBI" id="CHEBI:229723"/>
    </reaction>
    <physiologicalReaction direction="left-to-right" evidence="11">
        <dbReference type="Rhea" id="RHEA:78372"/>
    </physiologicalReaction>
</comment>
<evidence type="ECO:0000256" key="3">
    <source>
        <dbReference type="ARBA" id="ARBA00021865"/>
    </source>
</evidence>
<dbReference type="RefSeq" id="WP_368382462.1">
    <property type="nucleotide sequence ID" value="NZ_JBFRYA010000013.1"/>
</dbReference>
<gene>
    <name evidence="16" type="ORF">AB4876_14330</name>
</gene>
<dbReference type="PROSITE" id="PS00059">
    <property type="entry name" value="ADH_ZINC"/>
    <property type="match status" value="1"/>
</dbReference>
<accession>A0ABV3U816</accession>
<name>A0ABV3U816_9GAMM</name>
<evidence type="ECO:0000256" key="14">
    <source>
        <dbReference type="RuleBase" id="RU362016"/>
    </source>
</evidence>
<dbReference type="InterPro" id="IPR020843">
    <property type="entry name" value="ER"/>
</dbReference>
<comment type="catalytic activity">
    <reaction evidence="9">
        <text>S-(hydroxymethyl)glutathione + NADP(+) = S-formylglutathione + NADPH + H(+)</text>
        <dbReference type="Rhea" id="RHEA:19981"/>
        <dbReference type="ChEBI" id="CHEBI:15378"/>
        <dbReference type="ChEBI" id="CHEBI:57688"/>
        <dbReference type="ChEBI" id="CHEBI:57783"/>
        <dbReference type="ChEBI" id="CHEBI:58349"/>
        <dbReference type="ChEBI" id="CHEBI:58758"/>
        <dbReference type="EC" id="1.1.1.284"/>
    </reaction>
</comment>
<evidence type="ECO:0000256" key="7">
    <source>
        <dbReference type="ARBA" id="ARBA00023027"/>
    </source>
</evidence>
<evidence type="ECO:0000256" key="1">
    <source>
        <dbReference type="ARBA" id="ARBA00001947"/>
    </source>
</evidence>
<organism evidence="16 17">
    <name type="scientific">Zhongshania guokunii</name>
    <dbReference type="NCBI Taxonomy" id="641783"/>
    <lineage>
        <taxon>Bacteria</taxon>
        <taxon>Pseudomonadati</taxon>
        <taxon>Pseudomonadota</taxon>
        <taxon>Gammaproteobacteria</taxon>
        <taxon>Cellvibrionales</taxon>
        <taxon>Spongiibacteraceae</taxon>
        <taxon>Zhongshania</taxon>
    </lineage>
</organism>
<dbReference type="EC" id="1.1.1.284" evidence="14"/>
<keyword evidence="7 14" id="KW-0520">NAD</keyword>
<dbReference type="InterPro" id="IPR011032">
    <property type="entry name" value="GroES-like_sf"/>
</dbReference>
<dbReference type="Pfam" id="PF08240">
    <property type="entry name" value="ADH_N"/>
    <property type="match status" value="1"/>
</dbReference>
<dbReference type="EMBL" id="JBFRYA010000013">
    <property type="protein sequence ID" value="MEX1670095.1"/>
    <property type="molecule type" value="Genomic_DNA"/>
</dbReference>
<dbReference type="Pfam" id="PF00107">
    <property type="entry name" value="ADH_zinc_N"/>
    <property type="match status" value="1"/>
</dbReference>
<proteinExistence type="inferred from homology"/>
<evidence type="ECO:0000256" key="11">
    <source>
        <dbReference type="ARBA" id="ARBA00048942"/>
    </source>
</evidence>
<dbReference type="CDD" id="cd08300">
    <property type="entry name" value="alcohol_DH_class_III"/>
    <property type="match status" value="1"/>
</dbReference>
<evidence type="ECO:0000256" key="13">
    <source>
        <dbReference type="ARBA" id="ARBA00049243"/>
    </source>
</evidence>
<dbReference type="Proteomes" id="UP001557485">
    <property type="component" value="Unassembled WGS sequence"/>
</dbReference>